<reference evidence="1 2" key="1">
    <citation type="submission" date="2021-01" db="EMBL/GenBank/DDBJ databases">
        <title>Whole genome shotgun sequence of Planotetraspora mira NBRC 15435.</title>
        <authorList>
            <person name="Komaki H."/>
            <person name="Tamura T."/>
        </authorList>
    </citation>
    <scope>NUCLEOTIDE SEQUENCE [LARGE SCALE GENOMIC DNA]</scope>
    <source>
        <strain evidence="1 2">NBRC 15435</strain>
    </source>
</reference>
<name>A0A8J3TXL0_9ACTN</name>
<gene>
    <name evidence="1" type="ORF">Pmi06nite_79250</name>
</gene>
<proteinExistence type="predicted"/>
<accession>A0A8J3TXL0</accession>
<comment type="caution">
    <text evidence="1">The sequence shown here is derived from an EMBL/GenBank/DDBJ whole genome shotgun (WGS) entry which is preliminary data.</text>
</comment>
<evidence type="ECO:0000313" key="2">
    <source>
        <dbReference type="Proteomes" id="UP000650628"/>
    </source>
</evidence>
<protein>
    <submittedName>
        <fullName evidence="1">Uncharacterized protein</fullName>
    </submittedName>
</protein>
<dbReference type="RefSeq" id="WP_203958280.1">
    <property type="nucleotide sequence ID" value="NZ_BOOO01000051.1"/>
</dbReference>
<dbReference type="Proteomes" id="UP000650628">
    <property type="component" value="Unassembled WGS sequence"/>
</dbReference>
<keyword evidence="2" id="KW-1185">Reference proteome</keyword>
<dbReference type="EMBL" id="BOOO01000051">
    <property type="protein sequence ID" value="GII34483.1"/>
    <property type="molecule type" value="Genomic_DNA"/>
</dbReference>
<dbReference type="Pfam" id="PF20453">
    <property type="entry name" value="DUF6707"/>
    <property type="match status" value="1"/>
</dbReference>
<organism evidence="1 2">
    <name type="scientific">Planotetraspora mira</name>
    <dbReference type="NCBI Taxonomy" id="58121"/>
    <lineage>
        <taxon>Bacteria</taxon>
        <taxon>Bacillati</taxon>
        <taxon>Actinomycetota</taxon>
        <taxon>Actinomycetes</taxon>
        <taxon>Streptosporangiales</taxon>
        <taxon>Streptosporangiaceae</taxon>
        <taxon>Planotetraspora</taxon>
    </lineage>
</organism>
<dbReference type="InterPro" id="IPR046553">
    <property type="entry name" value="DUF6707"/>
</dbReference>
<evidence type="ECO:0000313" key="1">
    <source>
        <dbReference type="EMBL" id="GII34483.1"/>
    </source>
</evidence>
<sequence>MQTSVTRAELLALSEDMRRQLSLALAPDHEIVPFLKRTKVSTLKKLSLTRRESLQRLDELASWLHVYDRDDEAQAVGRALLVFPFQGDYTQYGPVESVLALTAWLAEQSDAELADTCRAHIVGAYGRREDWSDRTRSAMANRLGGWQVEWQERNRANHDLNYTLAQLGELAFLAIWSGSGTWPMARIRQEFADKTAHLRRLKKI</sequence>
<dbReference type="AlphaFoldDB" id="A0A8J3TXL0"/>